<reference evidence="3" key="2">
    <citation type="submission" date="2016-06" db="UniProtKB">
        <authorList>
            <consortium name="WormBaseParasite"/>
        </authorList>
    </citation>
    <scope>IDENTIFICATION</scope>
</reference>
<evidence type="ECO:0000256" key="1">
    <source>
        <dbReference type="SAM" id="MobiDB-lite"/>
    </source>
</evidence>
<organism evidence="2 3">
    <name type="scientific">Globodera pallida</name>
    <name type="common">Potato cyst nematode worm</name>
    <name type="synonym">Heterodera pallida</name>
    <dbReference type="NCBI Taxonomy" id="36090"/>
    <lineage>
        <taxon>Eukaryota</taxon>
        <taxon>Metazoa</taxon>
        <taxon>Ecdysozoa</taxon>
        <taxon>Nematoda</taxon>
        <taxon>Chromadorea</taxon>
        <taxon>Rhabditida</taxon>
        <taxon>Tylenchina</taxon>
        <taxon>Tylenchomorpha</taxon>
        <taxon>Tylenchoidea</taxon>
        <taxon>Heteroderidae</taxon>
        <taxon>Heteroderinae</taxon>
        <taxon>Globodera</taxon>
    </lineage>
</organism>
<protein>
    <submittedName>
        <fullName evidence="3">EB1 C-terminal domain-containing protein</fullName>
    </submittedName>
</protein>
<feature type="compositionally biased region" description="Basic and acidic residues" evidence="1">
    <location>
        <begin position="46"/>
        <end position="56"/>
    </location>
</feature>
<keyword evidence="2" id="KW-1185">Reference proteome</keyword>
<dbReference type="Proteomes" id="UP000050741">
    <property type="component" value="Unassembled WGS sequence"/>
</dbReference>
<dbReference type="WBParaSite" id="GPLIN_001438500">
    <property type="protein sequence ID" value="GPLIN_001438500"/>
    <property type="gene ID" value="GPLIN_001438500"/>
</dbReference>
<reference evidence="2" key="1">
    <citation type="submission" date="2014-05" db="EMBL/GenBank/DDBJ databases">
        <title>The genome and life-stage specific transcriptomes of Globodera pallida elucidate key aspects of plant parasitism by a cyst nematode.</title>
        <authorList>
            <person name="Cotton J.A."/>
            <person name="Lilley C.J."/>
            <person name="Jones L.M."/>
            <person name="Kikuchi T."/>
            <person name="Reid A.J."/>
            <person name="Thorpe P."/>
            <person name="Tsai I.J."/>
            <person name="Beasley H."/>
            <person name="Blok V."/>
            <person name="Cock P.J.A."/>
            <person name="Van den Akker S.E."/>
            <person name="Holroyd N."/>
            <person name="Hunt M."/>
            <person name="Mantelin S."/>
            <person name="Naghra H."/>
            <person name="Pain A."/>
            <person name="Palomares-Rius J.E."/>
            <person name="Zarowiecki M."/>
            <person name="Berriman M."/>
            <person name="Jones J.T."/>
            <person name="Urwin P.E."/>
        </authorList>
    </citation>
    <scope>NUCLEOTIDE SEQUENCE [LARGE SCALE GENOMIC DNA]</scope>
    <source>
        <strain evidence="2">Lindley</strain>
    </source>
</reference>
<evidence type="ECO:0000313" key="3">
    <source>
        <dbReference type="WBParaSite" id="GPLIN_001438500"/>
    </source>
</evidence>
<sequence>ETLLILQDELYEAELFGLLRMADVPLNNDDDERNDEGKQQQNGADKQAELRDFDAR</sequence>
<evidence type="ECO:0000313" key="2">
    <source>
        <dbReference type="Proteomes" id="UP000050741"/>
    </source>
</evidence>
<proteinExistence type="predicted"/>
<dbReference type="AlphaFoldDB" id="A0A183CNC8"/>
<feature type="region of interest" description="Disordered" evidence="1">
    <location>
        <begin position="25"/>
        <end position="56"/>
    </location>
</feature>
<accession>A0A183CNC8</accession>
<name>A0A183CNC8_GLOPA</name>